<gene>
    <name evidence="1" type="ORF">GO606_08490</name>
</gene>
<reference evidence="1" key="1">
    <citation type="submission" date="2019-12" db="EMBL/GenBank/DDBJ databases">
        <title>Comparative genomics gives insights into the taxonomy of the Azoarcus-Aromatoleum group and reveals separate origins of nif in the plant-associated Azoarcus and non-plant-associated Aromatoleum sub-groups.</title>
        <authorList>
            <person name="Lafos M."/>
            <person name="Maluk M."/>
            <person name="Batista M."/>
            <person name="Junghare M."/>
            <person name="Carmona M."/>
            <person name="Faoro H."/>
            <person name="Cruz L.M."/>
            <person name="Battistoni F."/>
            <person name="De Souza E."/>
            <person name="Pedrosa F."/>
            <person name="Chen W.-M."/>
            <person name="Poole P.S."/>
            <person name="Dixon R.A."/>
            <person name="James E.K."/>
        </authorList>
    </citation>
    <scope>NUCLEOTIDE SEQUENCE</scope>
    <source>
        <strain evidence="1">LuFRes1</strain>
    </source>
</reference>
<evidence type="ECO:0000313" key="2">
    <source>
        <dbReference type="Proteomes" id="UP000615989"/>
    </source>
</evidence>
<accession>A0ABX1PJN0</accession>
<dbReference type="RefSeq" id="WP_169118139.1">
    <property type="nucleotide sequence ID" value="NZ_WTVG02000040.1"/>
</dbReference>
<dbReference type="EMBL" id="WTVG01000018">
    <property type="protein sequence ID" value="NMG24760.1"/>
    <property type="molecule type" value="Genomic_DNA"/>
</dbReference>
<name>A0ABX1PJN0_9RHOO</name>
<proteinExistence type="predicted"/>
<organism evidence="1 2">
    <name type="scientific">Aromatoleum anaerobium</name>
    <dbReference type="NCBI Taxonomy" id="182180"/>
    <lineage>
        <taxon>Bacteria</taxon>
        <taxon>Pseudomonadati</taxon>
        <taxon>Pseudomonadota</taxon>
        <taxon>Betaproteobacteria</taxon>
        <taxon>Rhodocyclales</taxon>
        <taxon>Rhodocyclaceae</taxon>
        <taxon>Aromatoleum</taxon>
    </lineage>
</organism>
<keyword evidence="2" id="KW-1185">Reference proteome</keyword>
<dbReference type="Proteomes" id="UP000615989">
    <property type="component" value="Unassembled WGS sequence"/>
</dbReference>
<protein>
    <submittedName>
        <fullName evidence="1">Uncharacterized protein</fullName>
    </submittedName>
</protein>
<sequence length="65" mass="7390">MTLIEQRRANIRQLCERNGIRIEPTGPRAYRLHGKGIDIITTDLASVLPAELEPKRKPWAIGRQA</sequence>
<comment type="caution">
    <text evidence="1">The sequence shown here is derived from an EMBL/GenBank/DDBJ whole genome shotgun (WGS) entry which is preliminary data.</text>
</comment>
<evidence type="ECO:0000313" key="1">
    <source>
        <dbReference type="EMBL" id="NMG24760.1"/>
    </source>
</evidence>